<evidence type="ECO:0000259" key="8">
    <source>
        <dbReference type="Pfam" id="PF05827"/>
    </source>
</evidence>
<evidence type="ECO:0000256" key="2">
    <source>
        <dbReference type="ARBA" id="ARBA00009037"/>
    </source>
</evidence>
<organism evidence="10 11">
    <name type="scientific">Dryococelus australis</name>
    <dbReference type="NCBI Taxonomy" id="614101"/>
    <lineage>
        <taxon>Eukaryota</taxon>
        <taxon>Metazoa</taxon>
        <taxon>Ecdysozoa</taxon>
        <taxon>Arthropoda</taxon>
        <taxon>Hexapoda</taxon>
        <taxon>Insecta</taxon>
        <taxon>Pterygota</taxon>
        <taxon>Neoptera</taxon>
        <taxon>Polyneoptera</taxon>
        <taxon>Phasmatodea</taxon>
        <taxon>Verophasmatodea</taxon>
        <taxon>Anareolatae</taxon>
        <taxon>Phasmatidae</taxon>
        <taxon>Eurycanthinae</taxon>
        <taxon>Dryococelus</taxon>
    </lineage>
</organism>
<dbReference type="InterPro" id="IPR046756">
    <property type="entry name" value="VAS1/VOA1_TM"/>
</dbReference>
<dbReference type="PANTHER" id="PTHR12471:SF7">
    <property type="entry name" value="V-TYPE PROTON ATPASE SUBUNIT S1"/>
    <property type="match status" value="1"/>
</dbReference>
<dbReference type="Pfam" id="PF20520">
    <property type="entry name" value="Ac45-VOA1_TM"/>
    <property type="match status" value="1"/>
</dbReference>
<protein>
    <recommendedName>
        <fullName evidence="12">V-type proton ATPase subunit S1</fullName>
    </recommendedName>
</protein>
<dbReference type="InterPro" id="IPR046755">
    <property type="entry name" value="VAS1_LD"/>
</dbReference>
<feature type="compositionally biased region" description="Low complexity" evidence="6">
    <location>
        <begin position="248"/>
        <end position="260"/>
    </location>
</feature>
<dbReference type="Pfam" id="PF05827">
    <property type="entry name" value="VAS1_LD"/>
    <property type="match status" value="1"/>
</dbReference>
<keyword evidence="4 7" id="KW-1133">Transmembrane helix</keyword>
<feature type="domain" description="V-type proton ATPase subunit S1 luminal" evidence="8">
    <location>
        <begin position="311"/>
        <end position="388"/>
    </location>
</feature>
<evidence type="ECO:0000256" key="1">
    <source>
        <dbReference type="ARBA" id="ARBA00004167"/>
    </source>
</evidence>
<name>A0ABQ9GC45_9NEOP</name>
<comment type="similarity">
    <text evidence="2">Belongs to the vacuolar ATPase subunit S1 family.</text>
</comment>
<sequence length="452" mass="50711">MIAELARISHFFDGLSGESSILERASKMSFLKLCVSVAVILNFCSAEYLPVLLWGSGFGKGDVHSNSAFDKLTSDNLYDYIKRTTSRKPFTPIVVFTEESLSLEDFSWRDFEGNTAFPCLENLTSSAELVKFFSSVHAPLRGIKNLRNDGYGFGSVRLQDESMESVNIPTEAGVVMVKLDDAKVNEDRPDLLRRHDETICDAYSYLVEKGVSPLLVYTGHHSSWVEPQVSPSVRRVRRLLADPDDNGTTTTTPSPPTSTSKLWVSNDTKLMLYTSEAPYIERFSTIVMNLSSTPERVISDDRTDEQKLIVTFTGGITLRFKFPLVGGYWNLKTVVFLNKSDTDSTDVNLNTTSDIVAPYDFSYHCNKDIVFTNGIISLVFKDLQVQPFLQKREFGDAYDCVWFFTGAIWSGLFVTAIFTVIMMWGLSMIMNIKTMDQFDDPKGKTITVAATD</sequence>
<keyword evidence="3 7" id="KW-0812">Transmembrane</keyword>
<evidence type="ECO:0000313" key="10">
    <source>
        <dbReference type="EMBL" id="KAJ8868649.1"/>
    </source>
</evidence>
<reference evidence="10 11" key="1">
    <citation type="submission" date="2023-02" db="EMBL/GenBank/DDBJ databases">
        <title>LHISI_Scaffold_Assembly.</title>
        <authorList>
            <person name="Stuart O.P."/>
            <person name="Cleave R."/>
            <person name="Magrath M.J.L."/>
            <person name="Mikheyev A.S."/>
        </authorList>
    </citation>
    <scope>NUCLEOTIDE SEQUENCE [LARGE SCALE GENOMIC DNA]</scope>
    <source>
        <strain evidence="10">Daus_M_001</strain>
        <tissue evidence="10">Leg muscle</tissue>
    </source>
</reference>
<keyword evidence="5 7" id="KW-0472">Membrane</keyword>
<evidence type="ECO:0000256" key="6">
    <source>
        <dbReference type="SAM" id="MobiDB-lite"/>
    </source>
</evidence>
<evidence type="ECO:0000256" key="7">
    <source>
        <dbReference type="SAM" id="Phobius"/>
    </source>
</evidence>
<dbReference type="Gene3D" id="2.40.160.110">
    <property type="match status" value="1"/>
</dbReference>
<comment type="caution">
    <text evidence="10">The sequence shown here is derived from an EMBL/GenBank/DDBJ whole genome shotgun (WGS) entry which is preliminary data.</text>
</comment>
<feature type="transmembrane region" description="Helical" evidence="7">
    <location>
        <begin position="401"/>
        <end position="426"/>
    </location>
</feature>
<accession>A0ABQ9GC45</accession>
<gene>
    <name evidence="10" type="ORF">PR048_030188</name>
</gene>
<evidence type="ECO:0000313" key="11">
    <source>
        <dbReference type="Proteomes" id="UP001159363"/>
    </source>
</evidence>
<evidence type="ECO:0000256" key="5">
    <source>
        <dbReference type="ARBA" id="ARBA00023136"/>
    </source>
</evidence>
<feature type="domain" description="V-type proton ATPase subunit S1/VOA1 transmembrane" evidence="9">
    <location>
        <begin position="403"/>
        <end position="440"/>
    </location>
</feature>
<evidence type="ECO:0008006" key="12">
    <source>
        <dbReference type="Google" id="ProtNLM"/>
    </source>
</evidence>
<dbReference type="Proteomes" id="UP001159363">
    <property type="component" value="Chromosome 13"/>
</dbReference>
<evidence type="ECO:0000256" key="3">
    <source>
        <dbReference type="ARBA" id="ARBA00022692"/>
    </source>
</evidence>
<comment type="subcellular location">
    <subcellularLocation>
        <location evidence="1">Membrane</location>
        <topology evidence="1">Single-pass membrane protein</topology>
    </subcellularLocation>
</comment>
<dbReference type="PANTHER" id="PTHR12471">
    <property type="entry name" value="VACUOLAR ATP SYNTHASE SUBUNIT S1"/>
    <property type="match status" value="1"/>
</dbReference>
<evidence type="ECO:0000259" key="9">
    <source>
        <dbReference type="Pfam" id="PF20520"/>
    </source>
</evidence>
<dbReference type="EMBL" id="JARBHB010000014">
    <property type="protein sequence ID" value="KAJ8868649.1"/>
    <property type="molecule type" value="Genomic_DNA"/>
</dbReference>
<keyword evidence="11" id="KW-1185">Reference proteome</keyword>
<feature type="region of interest" description="Disordered" evidence="6">
    <location>
        <begin position="240"/>
        <end position="260"/>
    </location>
</feature>
<dbReference type="InterPro" id="IPR008388">
    <property type="entry name" value="Ac45_acc_su"/>
</dbReference>
<evidence type="ECO:0000256" key="4">
    <source>
        <dbReference type="ARBA" id="ARBA00022989"/>
    </source>
</evidence>
<proteinExistence type="inferred from homology"/>